<name>A0A921EQ93_9ACTN</name>
<accession>A0A921EQ93</accession>
<dbReference type="Gene3D" id="3.90.320.10">
    <property type="match status" value="1"/>
</dbReference>
<proteinExistence type="predicted"/>
<dbReference type="SUPFAM" id="SSF52980">
    <property type="entry name" value="Restriction endonuclease-like"/>
    <property type="match status" value="1"/>
</dbReference>
<dbReference type="InterPro" id="IPR011335">
    <property type="entry name" value="Restrct_endonuc-II-like"/>
</dbReference>
<feature type="non-terminal residue" evidence="1">
    <location>
        <position position="1"/>
    </location>
</feature>
<sequence length="67" mass="6992">ALHRYLGLRLANYAPATHLGGVGYLFVRGMAGPDTPSVGGARCGVMAWFPPADLVIEASKLLGGHDE</sequence>
<dbReference type="AlphaFoldDB" id="A0A921EQ93"/>
<reference evidence="1" key="1">
    <citation type="journal article" date="2021" name="PeerJ">
        <title>Extensive microbial diversity within the chicken gut microbiome revealed by metagenomics and culture.</title>
        <authorList>
            <person name="Gilroy R."/>
            <person name="Ravi A."/>
            <person name="Getino M."/>
            <person name="Pursley I."/>
            <person name="Horton D.L."/>
            <person name="Alikhan N.F."/>
            <person name="Baker D."/>
            <person name="Gharbi K."/>
            <person name="Hall N."/>
            <person name="Watson M."/>
            <person name="Adriaenssens E.M."/>
            <person name="Foster-Nyarko E."/>
            <person name="Jarju S."/>
            <person name="Secka A."/>
            <person name="Antonio M."/>
            <person name="Oren A."/>
            <person name="Chaudhuri R.R."/>
            <person name="La Ragione R."/>
            <person name="Hildebrand F."/>
            <person name="Pallen M.J."/>
        </authorList>
    </citation>
    <scope>NUCLEOTIDE SEQUENCE</scope>
    <source>
        <strain evidence="1">ChiGjej3B3-7470</strain>
    </source>
</reference>
<gene>
    <name evidence="1" type="ORF">K8V15_11400</name>
</gene>
<protein>
    <submittedName>
        <fullName evidence="1">Uncharacterized protein</fullName>
    </submittedName>
</protein>
<organism evidence="1 2">
    <name type="scientific">Tessaracoccus flavescens</name>
    <dbReference type="NCBI Taxonomy" id="399497"/>
    <lineage>
        <taxon>Bacteria</taxon>
        <taxon>Bacillati</taxon>
        <taxon>Actinomycetota</taxon>
        <taxon>Actinomycetes</taxon>
        <taxon>Propionibacteriales</taxon>
        <taxon>Propionibacteriaceae</taxon>
        <taxon>Tessaracoccus</taxon>
    </lineage>
</organism>
<evidence type="ECO:0000313" key="2">
    <source>
        <dbReference type="Proteomes" id="UP000712713"/>
    </source>
</evidence>
<dbReference type="Proteomes" id="UP000712713">
    <property type="component" value="Unassembled WGS sequence"/>
</dbReference>
<reference evidence="1" key="2">
    <citation type="submission" date="2021-09" db="EMBL/GenBank/DDBJ databases">
        <authorList>
            <person name="Gilroy R."/>
        </authorList>
    </citation>
    <scope>NUCLEOTIDE SEQUENCE</scope>
    <source>
        <strain evidence="1">ChiGjej3B3-7470</strain>
    </source>
</reference>
<dbReference type="InterPro" id="IPR011604">
    <property type="entry name" value="PDDEXK-like_dom_sf"/>
</dbReference>
<evidence type="ECO:0000313" key="1">
    <source>
        <dbReference type="EMBL" id="HJE52559.1"/>
    </source>
</evidence>
<dbReference type="EMBL" id="DYZF01000288">
    <property type="protein sequence ID" value="HJE52559.1"/>
    <property type="molecule type" value="Genomic_DNA"/>
</dbReference>
<comment type="caution">
    <text evidence="1">The sequence shown here is derived from an EMBL/GenBank/DDBJ whole genome shotgun (WGS) entry which is preliminary data.</text>
</comment>